<proteinExistence type="predicted"/>
<dbReference type="InterPro" id="IPR049789">
    <property type="entry name" value="ArsI/CadI-like"/>
</dbReference>
<dbReference type="Pfam" id="PF00903">
    <property type="entry name" value="Glyoxalase"/>
    <property type="match status" value="1"/>
</dbReference>
<dbReference type="GO" id="GO:0008168">
    <property type="term" value="F:methyltransferase activity"/>
    <property type="evidence" value="ECO:0007669"/>
    <property type="project" value="UniProtKB-KW"/>
</dbReference>
<evidence type="ECO:0000313" key="2">
    <source>
        <dbReference type="EMBL" id="QEL14563.1"/>
    </source>
</evidence>
<keyword evidence="3" id="KW-1185">Reference proteome</keyword>
<dbReference type="PROSITE" id="PS51819">
    <property type="entry name" value="VOC"/>
    <property type="match status" value="1"/>
</dbReference>
<organism evidence="2 3">
    <name type="scientific">Limnoglobus roseus</name>
    <dbReference type="NCBI Taxonomy" id="2598579"/>
    <lineage>
        <taxon>Bacteria</taxon>
        <taxon>Pseudomonadati</taxon>
        <taxon>Planctomycetota</taxon>
        <taxon>Planctomycetia</taxon>
        <taxon>Gemmatales</taxon>
        <taxon>Gemmataceae</taxon>
        <taxon>Limnoglobus</taxon>
    </lineage>
</organism>
<keyword evidence="2" id="KW-0489">Methyltransferase</keyword>
<dbReference type="InterPro" id="IPR037523">
    <property type="entry name" value="VOC_core"/>
</dbReference>
<gene>
    <name evidence="2" type="ORF">PX52LOC_01453</name>
</gene>
<dbReference type="GO" id="GO:0032259">
    <property type="term" value="P:methylation"/>
    <property type="evidence" value="ECO:0007669"/>
    <property type="project" value="UniProtKB-KW"/>
</dbReference>
<dbReference type="PANTHER" id="PTHR41294">
    <property type="entry name" value="CADMIUM-INDUCED PROTEIN CADI"/>
    <property type="match status" value="1"/>
</dbReference>
<dbReference type="RefSeq" id="WP_149109449.1">
    <property type="nucleotide sequence ID" value="NZ_CP042425.1"/>
</dbReference>
<feature type="domain" description="VOC" evidence="1">
    <location>
        <begin position="2"/>
        <end position="118"/>
    </location>
</feature>
<dbReference type="PANTHER" id="PTHR41294:SF1">
    <property type="entry name" value="CADMIUM-INDUCED PROTEIN CADI"/>
    <property type="match status" value="1"/>
</dbReference>
<keyword evidence="2" id="KW-0808">Transferase</keyword>
<dbReference type="Gene3D" id="3.40.50.150">
    <property type="entry name" value="Vaccinia Virus protein VP39"/>
    <property type="match status" value="1"/>
</dbReference>
<dbReference type="GO" id="GO:0046686">
    <property type="term" value="P:response to cadmium ion"/>
    <property type="evidence" value="ECO:0007669"/>
    <property type="project" value="TreeGrafter"/>
</dbReference>
<dbReference type="SUPFAM" id="SSF54593">
    <property type="entry name" value="Glyoxalase/Bleomycin resistance protein/Dihydroxybiphenyl dioxygenase"/>
    <property type="match status" value="1"/>
</dbReference>
<dbReference type="Gene3D" id="3.10.180.10">
    <property type="entry name" value="2,3-Dihydroxybiphenyl 1,2-Dioxygenase, domain 1"/>
    <property type="match status" value="1"/>
</dbReference>
<protein>
    <submittedName>
        <fullName evidence="2">Methyltransferase domain-containing protein</fullName>
    </submittedName>
</protein>
<dbReference type="InterPro" id="IPR004360">
    <property type="entry name" value="Glyas_Fos-R_dOase_dom"/>
</dbReference>
<sequence>MIRFHLSLNVTDLEKSVAFYRALFGVEPAKLRADYAKFETADPPLVLSLEPTPRPIGGPLNHLGFRFPDSASLVAMQVRLEAAGLRSQREEGVECCYAKQTKFWLHDPDGTMWEVYTLDGDIDHRGEGQTLEMVKGTAVPPVVYEHRMTGPLPDAIPMAAATADEVRLRGTFNLPLSDRERDAVLAESLRVLKPGGRLFIHVLTGESAVDSPNLPGPASAVRHVPVMADMVRSIESAGAVGLKTLKYGDKPCFVRNAVAMRETQIEAFKAR</sequence>
<reference evidence="3" key="1">
    <citation type="submission" date="2019-08" db="EMBL/GenBank/DDBJ databases">
        <title>Limnoglobus roseus gen. nov., sp. nov., a novel freshwater planctomycete with a giant genome from the family Gemmataceae.</title>
        <authorList>
            <person name="Kulichevskaya I.S."/>
            <person name="Naumoff D.G."/>
            <person name="Miroshnikov K."/>
            <person name="Ivanova A."/>
            <person name="Philippov D.A."/>
            <person name="Hakobyan A."/>
            <person name="Rijpstra I.C."/>
            <person name="Sinninghe Damste J.S."/>
            <person name="Liesack W."/>
            <person name="Dedysh S.N."/>
        </authorList>
    </citation>
    <scope>NUCLEOTIDE SEQUENCE [LARGE SCALE GENOMIC DNA]</scope>
    <source>
        <strain evidence="3">PX52</strain>
    </source>
</reference>
<dbReference type="EMBL" id="CP042425">
    <property type="protein sequence ID" value="QEL14563.1"/>
    <property type="molecule type" value="Genomic_DNA"/>
</dbReference>
<dbReference type="InterPro" id="IPR029063">
    <property type="entry name" value="SAM-dependent_MTases_sf"/>
</dbReference>
<dbReference type="InterPro" id="IPR029068">
    <property type="entry name" value="Glyas_Bleomycin-R_OHBP_Dase"/>
</dbReference>
<dbReference type="AlphaFoldDB" id="A0A5C1A8P6"/>
<name>A0A5C1A8P6_9BACT</name>
<dbReference type="Proteomes" id="UP000324974">
    <property type="component" value="Chromosome"/>
</dbReference>
<dbReference type="OrthoDB" id="9789608at2"/>
<evidence type="ECO:0000259" key="1">
    <source>
        <dbReference type="PROSITE" id="PS51819"/>
    </source>
</evidence>
<accession>A0A5C1A8P6</accession>
<dbReference type="SUPFAM" id="SSF53335">
    <property type="entry name" value="S-adenosyl-L-methionine-dependent methyltransferases"/>
    <property type="match status" value="1"/>
</dbReference>
<dbReference type="KEGG" id="lrs:PX52LOC_01453"/>
<dbReference type="NCBIfam" id="NF041414">
    <property type="entry name" value="ArsI_CadI_VOC"/>
    <property type="match status" value="1"/>
</dbReference>
<dbReference type="InterPro" id="IPR052393">
    <property type="entry name" value="Cadmium-induced_rsp"/>
</dbReference>
<evidence type="ECO:0000313" key="3">
    <source>
        <dbReference type="Proteomes" id="UP000324974"/>
    </source>
</evidence>